<dbReference type="NCBIfam" id="TIGR04183">
    <property type="entry name" value="Por_Secre_tail"/>
    <property type="match status" value="1"/>
</dbReference>
<dbReference type="eggNOG" id="COG2273">
    <property type="taxonomic scope" value="Bacteria"/>
</dbReference>
<keyword evidence="2 3" id="KW-0732">Signal</keyword>
<dbReference type="InterPro" id="IPR013320">
    <property type="entry name" value="ConA-like_dom_sf"/>
</dbReference>
<sequence length="540" mass="61449">MLKVLLSSLLLFTSFTGFSQILEDDFEGNSTISTWYEDEALMDINFSNPFIDSSNPSEAVLKYEDAGGLFANIGFDSSSAILLDQNSTFSLKLYVLSSELTGNQTNQISLKLQNRNQSTPWSTQSEIIKTLELDQWQTVSFSFSQDEFINLDSNSPDPLMRTDFNRVVLQLNGENNTDQVIAFIDDFYFEGRDSEDEPGNPNDPVYDELVWSDEFDTDGAINTNKWFHQTKLPQGDSWFNGEIQHYTDRIENTFVENDNLNLVAKNETFTDQGVTKEYTSARLNSKFAFTYGRVEVRAKLPTGVGTWPAIWLLGQNIQETGGYWDNEGFGTTPWPACGEIDIMEHWGDNQNYISSALHTPSSFGNTSNFGGQIIQTASTAFHNYVLDWYPDRMVFSVDGNVHYTYQPDVQNDETWPFDEDQYILLNTAIQSIIDPNFTQSTMEIDYVRIYQESNLGISEVNSEVKLNVFPNPAQNQTTIHSPKEALGQEVFIYNLLGQLINNFVLRSQNTSIDTSNWSPGIYFLQRRGPQTTETYKIIKE</sequence>
<keyword evidence="6" id="KW-1185">Reference proteome</keyword>
<dbReference type="STRING" id="313595.P700755_003492"/>
<name>K4IHV3_PSYTT</name>
<dbReference type="PANTHER" id="PTHR10963">
    <property type="entry name" value="GLYCOSYL HYDROLASE-RELATED"/>
    <property type="match status" value="1"/>
</dbReference>
<dbReference type="InterPro" id="IPR050546">
    <property type="entry name" value="Glycosyl_Hydrlase_16"/>
</dbReference>
<dbReference type="AlphaFoldDB" id="K4IHV3"/>
<comment type="similarity">
    <text evidence="1">Belongs to the glycosyl hydrolase 16 family.</text>
</comment>
<reference evidence="5" key="1">
    <citation type="submission" date="2006-03" db="EMBL/GenBank/DDBJ databases">
        <authorList>
            <person name="Bowman J."/>
            <person name="Ferriera S."/>
            <person name="Johnson J."/>
            <person name="Kravitz S."/>
            <person name="Halpern A."/>
            <person name="Remington K."/>
            <person name="Beeson K."/>
            <person name="Tran B."/>
            <person name="Rogers Y.-H."/>
            <person name="Friedman R."/>
            <person name="Venter J.C."/>
        </authorList>
    </citation>
    <scope>NUCLEOTIDE SEQUENCE [LARGE SCALE GENOMIC DNA]</scope>
    <source>
        <strain evidence="5">ATCC 700755</strain>
    </source>
</reference>
<reference evidence="5" key="2">
    <citation type="submission" date="2012-09" db="EMBL/GenBank/DDBJ databases">
        <title>The complete sequence of Psychroflexus torquis an extreme psychrophile from sea-ice that is stimulated by light.</title>
        <authorList>
            <person name="Feng S."/>
            <person name="Powell S.M."/>
            <person name="Bowman J.P."/>
        </authorList>
    </citation>
    <scope>NUCLEOTIDE SEQUENCE [LARGE SCALE GENOMIC DNA]</scope>
    <source>
        <strain evidence="5">ATCC 700755</strain>
    </source>
</reference>
<feature type="domain" description="GH16" evidence="4">
    <location>
        <begin position="195"/>
        <end position="455"/>
    </location>
</feature>
<dbReference type="InterPro" id="IPR000757">
    <property type="entry name" value="Beta-glucanase-like"/>
</dbReference>
<dbReference type="SUPFAM" id="SSF49899">
    <property type="entry name" value="Concanavalin A-like lectins/glucanases"/>
    <property type="match status" value="1"/>
</dbReference>
<protein>
    <submittedName>
        <fullName evidence="5">Glucan endo-1,3-beta-D-glucosidase (Laminarinase)</fullName>
    </submittedName>
</protein>
<dbReference type="InterPro" id="IPR026444">
    <property type="entry name" value="Secre_tail"/>
</dbReference>
<dbReference type="Pfam" id="PF18962">
    <property type="entry name" value="Por_Secre_tail"/>
    <property type="match status" value="1"/>
</dbReference>
<dbReference type="CDD" id="cd08023">
    <property type="entry name" value="GH16_laminarinase_like"/>
    <property type="match status" value="1"/>
</dbReference>
<feature type="signal peptide" evidence="3">
    <location>
        <begin position="1"/>
        <end position="19"/>
    </location>
</feature>
<dbReference type="PROSITE" id="PS51762">
    <property type="entry name" value="GH16_2"/>
    <property type="match status" value="1"/>
</dbReference>
<gene>
    <name evidence="5" type="ordered locus">P700755_003492</name>
</gene>
<evidence type="ECO:0000256" key="2">
    <source>
        <dbReference type="ARBA" id="ARBA00022729"/>
    </source>
</evidence>
<proteinExistence type="inferred from homology"/>
<dbReference type="KEGG" id="ptq:P700755_003492"/>
<dbReference type="Gene3D" id="2.60.120.200">
    <property type="match status" value="1"/>
</dbReference>
<evidence type="ECO:0000313" key="5">
    <source>
        <dbReference type="EMBL" id="AFU70112.1"/>
    </source>
</evidence>
<dbReference type="Proteomes" id="UP000008514">
    <property type="component" value="Chromosome"/>
</dbReference>
<dbReference type="RefSeq" id="WP_015025658.1">
    <property type="nucleotide sequence ID" value="NC_018721.1"/>
</dbReference>
<dbReference type="EMBL" id="CP003879">
    <property type="protein sequence ID" value="AFU70112.1"/>
    <property type="molecule type" value="Genomic_DNA"/>
</dbReference>
<dbReference type="Pfam" id="PF00722">
    <property type="entry name" value="Glyco_hydro_16"/>
    <property type="match status" value="1"/>
</dbReference>
<dbReference type="OrthoDB" id="9809583at2"/>
<evidence type="ECO:0000256" key="1">
    <source>
        <dbReference type="ARBA" id="ARBA00006865"/>
    </source>
</evidence>
<organism evidence="5 6">
    <name type="scientific">Psychroflexus torquis (strain ATCC 700755 / CIP 106069 / ACAM 623)</name>
    <dbReference type="NCBI Taxonomy" id="313595"/>
    <lineage>
        <taxon>Bacteria</taxon>
        <taxon>Pseudomonadati</taxon>
        <taxon>Bacteroidota</taxon>
        <taxon>Flavobacteriia</taxon>
        <taxon>Flavobacteriales</taxon>
        <taxon>Flavobacteriaceae</taxon>
        <taxon>Psychroflexus</taxon>
    </lineage>
</organism>
<dbReference type="GO" id="GO:0004553">
    <property type="term" value="F:hydrolase activity, hydrolyzing O-glycosyl compounds"/>
    <property type="evidence" value="ECO:0007669"/>
    <property type="project" value="InterPro"/>
</dbReference>
<evidence type="ECO:0000256" key="3">
    <source>
        <dbReference type="SAM" id="SignalP"/>
    </source>
</evidence>
<dbReference type="Gene3D" id="2.60.120.260">
    <property type="entry name" value="Galactose-binding domain-like"/>
    <property type="match status" value="1"/>
</dbReference>
<dbReference type="PANTHER" id="PTHR10963:SF55">
    <property type="entry name" value="GLYCOSIDE HYDROLASE FAMILY 16 PROTEIN"/>
    <property type="match status" value="1"/>
</dbReference>
<accession>K4IHV3</accession>
<dbReference type="HOGENOM" id="CLU_019533_5_1_10"/>
<dbReference type="GO" id="GO:0005975">
    <property type="term" value="P:carbohydrate metabolic process"/>
    <property type="evidence" value="ECO:0007669"/>
    <property type="project" value="InterPro"/>
</dbReference>
<evidence type="ECO:0000313" key="6">
    <source>
        <dbReference type="Proteomes" id="UP000008514"/>
    </source>
</evidence>
<feature type="chain" id="PRO_5003877725" evidence="3">
    <location>
        <begin position="20"/>
        <end position="540"/>
    </location>
</feature>
<evidence type="ECO:0000259" key="4">
    <source>
        <dbReference type="PROSITE" id="PS51762"/>
    </source>
</evidence>